<dbReference type="EMBL" id="RCUY01000013">
    <property type="protein sequence ID" value="RLP80206.1"/>
    <property type="molecule type" value="Genomic_DNA"/>
</dbReference>
<dbReference type="Proteomes" id="UP000269438">
    <property type="component" value="Unassembled WGS sequence"/>
</dbReference>
<feature type="domain" description="N-acetyltransferase" evidence="1">
    <location>
        <begin position="2"/>
        <end position="166"/>
    </location>
</feature>
<dbReference type="PROSITE" id="PS51186">
    <property type="entry name" value="GNAT"/>
    <property type="match status" value="1"/>
</dbReference>
<dbReference type="OrthoDB" id="3173333at2"/>
<dbReference type="Gene3D" id="3.40.630.30">
    <property type="match status" value="1"/>
</dbReference>
<dbReference type="InterPro" id="IPR000182">
    <property type="entry name" value="GNAT_dom"/>
</dbReference>
<proteinExistence type="predicted"/>
<evidence type="ECO:0000259" key="1">
    <source>
        <dbReference type="PROSITE" id="PS51186"/>
    </source>
</evidence>
<evidence type="ECO:0000313" key="2">
    <source>
        <dbReference type="EMBL" id="RLP80206.1"/>
    </source>
</evidence>
<comment type="caution">
    <text evidence="2">The sequence shown here is derived from an EMBL/GenBank/DDBJ whole genome shotgun (WGS) entry which is preliminary data.</text>
</comment>
<sequence>MISLRPVRAEDAPGIAAIYDHYVATTTITFDEVPRPVADWEARIARADAAGLPFLVAVETDTNAVLGYAVANPWSDKSAFRYTVEHSIYLDPAAAGQGLGSLLLGALLDASAAAGLRQMIAVITDEGTEASLALHRRFGFTDAGALARVGYKFDRWVGVRFFQREIPQPGA</sequence>
<dbReference type="GO" id="GO:0016747">
    <property type="term" value="F:acyltransferase activity, transferring groups other than amino-acyl groups"/>
    <property type="evidence" value="ECO:0007669"/>
    <property type="project" value="InterPro"/>
</dbReference>
<dbReference type="PANTHER" id="PTHR43072:SF8">
    <property type="entry name" value="ACYLTRANSFERASE FABY-RELATED"/>
    <property type="match status" value="1"/>
</dbReference>
<dbReference type="AlphaFoldDB" id="A0A3L7AI83"/>
<keyword evidence="3" id="KW-1185">Reference proteome</keyword>
<dbReference type="Pfam" id="PF00583">
    <property type="entry name" value="Acetyltransf_1"/>
    <property type="match status" value="1"/>
</dbReference>
<gene>
    <name evidence="2" type="ORF">D9V34_14155</name>
</gene>
<keyword evidence="2" id="KW-0808">Transferase</keyword>
<evidence type="ECO:0000313" key="3">
    <source>
        <dbReference type="Proteomes" id="UP000269438"/>
    </source>
</evidence>
<dbReference type="SUPFAM" id="SSF55729">
    <property type="entry name" value="Acyl-CoA N-acyltransferases (Nat)"/>
    <property type="match status" value="1"/>
</dbReference>
<protein>
    <submittedName>
        <fullName evidence="2">N-acetyltransferase family protein</fullName>
    </submittedName>
</protein>
<dbReference type="RefSeq" id="WP_121689144.1">
    <property type="nucleotide sequence ID" value="NZ_RCUY01000013.1"/>
</dbReference>
<name>A0A3L7AI83_9MICO</name>
<dbReference type="PANTHER" id="PTHR43072">
    <property type="entry name" value="N-ACETYLTRANSFERASE"/>
    <property type="match status" value="1"/>
</dbReference>
<accession>A0A3L7AI83</accession>
<dbReference type="InterPro" id="IPR016181">
    <property type="entry name" value="Acyl_CoA_acyltransferase"/>
</dbReference>
<organism evidence="2 3">
    <name type="scientific">Mycetocola lacteus</name>
    <dbReference type="NCBI Taxonomy" id="76637"/>
    <lineage>
        <taxon>Bacteria</taxon>
        <taxon>Bacillati</taxon>
        <taxon>Actinomycetota</taxon>
        <taxon>Actinomycetes</taxon>
        <taxon>Micrococcales</taxon>
        <taxon>Microbacteriaceae</taxon>
        <taxon>Mycetocola</taxon>
    </lineage>
</organism>
<reference evidence="2 3" key="1">
    <citation type="submission" date="2018-10" db="EMBL/GenBank/DDBJ databases">
        <authorList>
            <person name="Li J."/>
        </authorList>
    </citation>
    <scope>NUCLEOTIDE SEQUENCE [LARGE SCALE GENOMIC DNA]</scope>
    <source>
        <strain evidence="2 3">JCM 11654</strain>
    </source>
</reference>